<evidence type="ECO:0000313" key="4">
    <source>
        <dbReference type="Proteomes" id="UP000318447"/>
    </source>
</evidence>
<protein>
    <submittedName>
        <fullName evidence="2">Uncharacterized protein</fullName>
    </submittedName>
</protein>
<reference evidence="4" key="2">
    <citation type="submission" date="2019-02" db="EMBL/GenBank/DDBJ databases">
        <title>FDA dAtabase for Regulatory Grade micrObial Sequences (FDA-ARGOS): Supporting development and validation of Infectious Disease Dx tests.</title>
        <authorList>
            <person name="Duncan R."/>
            <person name="Fisher C."/>
            <person name="Tallon L."/>
            <person name="Sadzewicz L."/>
            <person name="Sengamalay N."/>
            <person name="Ott S."/>
            <person name="Godinez A."/>
            <person name="Nagaraj S."/>
            <person name="Vavikolanu K."/>
            <person name="Nadendla S."/>
            <person name="Aluvathingal J."/>
            <person name="Sichtig H."/>
        </authorList>
    </citation>
    <scope>NUCLEOTIDE SEQUENCE [LARGE SCALE GENOMIC DNA]</scope>
    <source>
        <strain evidence="4">FDAARGOS_361</strain>
    </source>
</reference>
<reference evidence="2" key="1">
    <citation type="submission" date="2019-02" db="EMBL/GenBank/DDBJ databases">
        <title>FDA dAtabase for Regulatory Grade micrObial Sequences (FDA-ARGOS): Supporting development and validation of Infectious Disease Dx tests.</title>
        <authorList>
            <person name="Duncan R."/>
            <person name="Fisher C."/>
            <person name="Tallon L.J."/>
            <person name="Sadzewicz L."/>
            <person name="Sengamalay N."/>
            <person name="Ott S."/>
            <person name="Godinez A."/>
            <person name="Nagaraj S."/>
            <person name="Nadendla S."/>
            <person name="Sichtig H."/>
        </authorList>
    </citation>
    <scope>NUCLEOTIDE SEQUENCE</scope>
    <source>
        <strain evidence="2">FDAARGOS_360</strain>
        <strain evidence="3">FDAARGOS_361</strain>
    </source>
</reference>
<reference evidence="5" key="3">
    <citation type="submission" date="2019-02" db="EMBL/GenBank/DDBJ databases">
        <title>FDA dAtabase for Regulatory Grade micrObial Sequences (FDA-ARGOS): Supporting development and validation of Infectious Disease Dx tests.</title>
        <authorList>
            <person name="Duncan R."/>
            <person name="Fisher C."/>
            <person name="Tallon L."/>
            <person name="Sadzewicz L."/>
            <person name="Sengamalay N."/>
            <person name="Ott S."/>
            <person name="Godinez A."/>
            <person name="Nagaraj S."/>
            <person name="Vavikolanu K."/>
            <person name="Vyas G."/>
            <person name="Nadendla S."/>
            <person name="Aluvathingal J."/>
            <person name="Sichtig H."/>
        </authorList>
    </citation>
    <scope>NUCLEOTIDE SEQUENCE [LARGE SCALE GENOMIC DNA]</scope>
    <source>
        <strain evidence="5">FDAARGOS_360</strain>
    </source>
</reference>
<organism evidence="2 5">
    <name type="scientific">Leishmania donovani</name>
    <dbReference type="NCBI Taxonomy" id="5661"/>
    <lineage>
        <taxon>Eukaryota</taxon>
        <taxon>Discoba</taxon>
        <taxon>Euglenozoa</taxon>
        <taxon>Kinetoplastea</taxon>
        <taxon>Metakinetoplastina</taxon>
        <taxon>Trypanosomatida</taxon>
        <taxon>Trypanosomatidae</taxon>
        <taxon>Leishmaniinae</taxon>
        <taxon>Leishmania</taxon>
    </lineage>
</organism>
<dbReference type="VEuPathDB" id="TriTrypDB:LdBPK_301720.1"/>
<dbReference type="AlphaFoldDB" id="A0A504X5B2"/>
<evidence type="ECO:0000313" key="5">
    <source>
        <dbReference type="Proteomes" id="UP000318821"/>
    </source>
</evidence>
<feature type="region of interest" description="Disordered" evidence="1">
    <location>
        <begin position="1"/>
        <end position="81"/>
    </location>
</feature>
<dbReference type="VEuPathDB" id="TriTrypDB:LdCL_300022500"/>
<evidence type="ECO:0000313" key="3">
    <source>
        <dbReference type="EMBL" id="TPP45740.1"/>
    </source>
</evidence>
<dbReference type="EMBL" id="RHLD01000008">
    <property type="protein sequence ID" value="TPP43344.1"/>
    <property type="molecule type" value="Genomic_DNA"/>
</dbReference>
<dbReference type="EMBL" id="RHLC01000011">
    <property type="protein sequence ID" value="TPP45740.1"/>
    <property type="molecule type" value="Genomic_DNA"/>
</dbReference>
<feature type="compositionally biased region" description="Low complexity" evidence="1">
    <location>
        <begin position="23"/>
        <end position="36"/>
    </location>
</feature>
<gene>
    <name evidence="2" type="ORF">CGC20_6890</name>
    <name evidence="3" type="ORF">CGC21_35655</name>
</gene>
<evidence type="ECO:0000313" key="2">
    <source>
        <dbReference type="EMBL" id="TPP43344.1"/>
    </source>
</evidence>
<dbReference type="Proteomes" id="UP000318821">
    <property type="component" value="Unassembled WGS sequence"/>
</dbReference>
<feature type="compositionally biased region" description="Acidic residues" evidence="1">
    <location>
        <begin position="7"/>
        <end position="18"/>
    </location>
</feature>
<accession>A0A504X5B2</accession>
<dbReference type="VEuPathDB" id="TriTrypDB:LDHU3_30.2400"/>
<name>A0A504X5B2_LEIDO</name>
<dbReference type="Proteomes" id="UP000318447">
    <property type="component" value="Unassembled WGS sequence"/>
</dbReference>
<sequence>MKTLDQWLEDSSSEDDVEQVQRAASSDGDPPSASGGEHPNELRAVSASHNSGGGASVSGSPVSAHTPTTMRPVNHPQGGLYGRQEETRDKMMRLLGADAVAKATSSTSSSASPNSPAWPVAAVPDRSRFLFGATPVGTQPVPQSLGIPSVLSGGSFTGANAGSPTGALARPLKAVTQTNTATGSSQLPEVEKTMQAFNGDSAYEAVEVMVVDRGTQTVSTVGTQTDPLPMPYGAYYPGPFAPSPYTGAGSYARWMPPSLPLPSYGVGVDEQPFRHHYHDYEQREAAEAAKLRGELEMIQNSIDMLIARYNLPPPPM</sequence>
<comment type="caution">
    <text evidence="2">The sequence shown here is derived from an EMBL/GenBank/DDBJ whole genome shotgun (WGS) entry which is preliminary data.</text>
</comment>
<evidence type="ECO:0000256" key="1">
    <source>
        <dbReference type="SAM" id="MobiDB-lite"/>
    </source>
</evidence>
<proteinExistence type="predicted"/>